<dbReference type="SUPFAM" id="SSF56300">
    <property type="entry name" value="Metallo-dependent phosphatases"/>
    <property type="match status" value="1"/>
</dbReference>
<evidence type="ECO:0000256" key="2">
    <source>
        <dbReference type="SAM" id="MobiDB-lite"/>
    </source>
</evidence>
<gene>
    <name evidence="4" type="ORF">TSPGSL018_25559</name>
</gene>
<dbReference type="InterPro" id="IPR027417">
    <property type="entry name" value="P-loop_NTPase"/>
</dbReference>
<dbReference type="EMBL" id="GBEZ01025410">
    <property type="protein sequence ID" value="JAC61675.1"/>
    <property type="molecule type" value="Transcribed_RNA"/>
</dbReference>
<name>A0A061QTD4_9CHLO</name>
<feature type="domain" description="Calcineurin-like phosphoesterase" evidence="3">
    <location>
        <begin position="65"/>
        <end position="144"/>
    </location>
</feature>
<protein>
    <recommendedName>
        <fullName evidence="3">Calcineurin-like phosphoesterase domain-containing protein</fullName>
    </recommendedName>
</protein>
<feature type="compositionally biased region" description="Basic and acidic residues" evidence="2">
    <location>
        <begin position="692"/>
        <end position="703"/>
    </location>
</feature>
<reference evidence="4" key="1">
    <citation type="submission" date="2014-05" db="EMBL/GenBank/DDBJ databases">
        <title>The transcriptome of the halophilic microalga Tetraselmis sp. GSL018 isolated from the Great Salt Lake, Utah.</title>
        <authorList>
            <person name="Jinkerson R.E."/>
            <person name="D'Adamo S."/>
            <person name="Posewitz M.C."/>
        </authorList>
    </citation>
    <scope>NUCLEOTIDE SEQUENCE</scope>
    <source>
        <strain evidence="4">GSL018</strain>
    </source>
</reference>
<dbReference type="InterPro" id="IPR004843">
    <property type="entry name" value="Calcineurin-like_PHP"/>
</dbReference>
<feature type="region of interest" description="Disordered" evidence="2">
    <location>
        <begin position="658"/>
        <end position="703"/>
    </location>
</feature>
<sequence length="1166" mass="125973">MRTLCSPLCNLFGKPRSICWKLSQTATVSSPTRRNLLSRPTLSHFSRCSALPENLDTWKSVQKWLVFSDLHVSTATIDVCLEVLATVRQEANDRGAGVVFLGDFWHHRGSLPVEPLNAVLKELGDWRFPTLMLVGNHDQVTAGGLVHALTPIAACNPNIHVFSRPAEFLGALWLPYRRDPQELRDAVAAAGDIKAVFAHVDVVGAHVNESFQAREGVRPELFPGGVPTYTGHYHRRHTVAGTNIHYVGSPFQVSRSEAGQVKALSVLDADWRHVDAIRLDLGPRFFVASAADPPQRVRRGDRVRLLLDGQTPSPSEESLMRELKEQGTSVEVVSPLAAAPPRIAAAEGLGAEALFQRFAESASLSEGAVAAGHAILKKLEGGGTRLAARSIRLDLHNLELRGFGPFADPVTYRLGGRGVRVVVGSNLEESGADSNGAGKTALVMAPLWVLCGRLDGAPRGTTHSDVVSDSCKTAFGRVEGTVNGRPFAVERAVTRRSLSKLWFSLDGEDCTQADSRMTQARIDEELGTALLSCAVFLNQGGVTALLEASDGDFKEELGKVVDTGIWEKAKELAATELKRRRSDASRLSGQLESAAEQVGRLVRQCNASRENSAAWVEEHSLRVAHVLQRVHIAERAVGDAVSEALALCEELHDAAHAVAASGPDKRARKKAQAGGSAGRQEDRKARERARRSRELRVELDEEAARQEELEQQAEVLDQKYHQLQSELWAEKETLAGFIASERVARTALESYHSLSLLSLADGSPGGGNGSAPGSLVCDRCNQPIDRDVFERNLSRLQGDLDVAVAAAAAAKQRAAAAKSAADGAAAELQDTRSALEEGLARRSELAQALEELERSQAEELREALSRERAQLERESQAAVVKEFLRRSTAEIELALGSLTFVPPTGSKDGLCSFDDGFSEALRIGEERMQELDLRCRDFAACQQEAAVVRAAGNPYSMEVERLEELLGESRADLSAREAEARAVAEQVKDLEAVDKAFGRAGIPSFVLEGALAELQGLTAGFLETISGAFSLSISPVKTGGGRGKAKEAEHITKTVRVRLRNGDVVERSFRQLSGGERRRLALALSLGFVRLSAARGVFECNLLVLDEVLQHLDNEGCSSVAAVLGGLPQGTVLLVGQDGTFVTESFDLIDVVVKEDGRSRVEERSS</sequence>
<keyword evidence="1" id="KW-0175">Coiled coil</keyword>
<dbReference type="Pfam" id="PF00149">
    <property type="entry name" value="Metallophos"/>
    <property type="match status" value="1"/>
</dbReference>
<accession>A0A061QTD4</accession>
<proteinExistence type="predicted"/>
<dbReference type="PANTHER" id="PTHR32114:SF2">
    <property type="entry name" value="ABC TRANSPORTER ABCH.3"/>
    <property type="match status" value="1"/>
</dbReference>
<dbReference type="AlphaFoldDB" id="A0A061QTD4"/>
<dbReference type="InterPro" id="IPR029052">
    <property type="entry name" value="Metallo-depent_PP-like"/>
</dbReference>
<dbReference type="GO" id="GO:0016787">
    <property type="term" value="F:hydrolase activity"/>
    <property type="evidence" value="ECO:0007669"/>
    <property type="project" value="InterPro"/>
</dbReference>
<evidence type="ECO:0000313" key="4">
    <source>
        <dbReference type="EMBL" id="JAC61675.1"/>
    </source>
</evidence>
<feature type="coiled-coil region" evidence="1">
    <location>
        <begin position="835"/>
        <end position="881"/>
    </location>
</feature>
<evidence type="ECO:0000259" key="3">
    <source>
        <dbReference type="Pfam" id="PF00149"/>
    </source>
</evidence>
<dbReference type="Gene3D" id="3.60.21.10">
    <property type="match status" value="1"/>
</dbReference>
<dbReference type="PANTHER" id="PTHR32114">
    <property type="entry name" value="ABC TRANSPORTER ABCH.3"/>
    <property type="match status" value="1"/>
</dbReference>
<dbReference type="Gene3D" id="3.40.50.300">
    <property type="entry name" value="P-loop containing nucleotide triphosphate hydrolases"/>
    <property type="match status" value="2"/>
</dbReference>
<organism evidence="4">
    <name type="scientific">Tetraselmis sp. GSL018</name>
    <dbReference type="NCBI Taxonomy" id="582737"/>
    <lineage>
        <taxon>Eukaryota</taxon>
        <taxon>Viridiplantae</taxon>
        <taxon>Chlorophyta</taxon>
        <taxon>core chlorophytes</taxon>
        <taxon>Chlorodendrophyceae</taxon>
        <taxon>Chlorodendrales</taxon>
        <taxon>Chlorodendraceae</taxon>
        <taxon>Tetraselmis</taxon>
    </lineage>
</organism>
<dbReference type="SUPFAM" id="SSF52540">
    <property type="entry name" value="P-loop containing nucleoside triphosphate hydrolases"/>
    <property type="match status" value="1"/>
</dbReference>
<evidence type="ECO:0000256" key="1">
    <source>
        <dbReference type="SAM" id="Coils"/>
    </source>
</evidence>